<keyword evidence="2" id="KW-1133">Transmembrane helix</keyword>
<reference evidence="3 4" key="2">
    <citation type="journal article" date="2015" name="Genome Announc.">
        <title>Complete Genome Sequence of Hyperthermophilic Piezophilic Archaeon Palaeococcus pacificus DY20341T, Isolated from Deep-Sea Hydrothermal Sediments.</title>
        <authorList>
            <person name="Zeng X."/>
            <person name="Jebbar M."/>
            <person name="Shao Z."/>
        </authorList>
    </citation>
    <scope>NUCLEOTIDE SEQUENCE [LARGE SCALE GENOMIC DNA]</scope>
    <source>
        <strain evidence="3 4">DY20341</strain>
    </source>
</reference>
<keyword evidence="4" id="KW-1185">Reference proteome</keyword>
<keyword evidence="2" id="KW-0812">Transmembrane</keyword>
<dbReference type="RefSeq" id="WP_048165676.1">
    <property type="nucleotide sequence ID" value="NZ_CP006019.1"/>
</dbReference>
<feature type="region of interest" description="Disordered" evidence="1">
    <location>
        <begin position="652"/>
        <end position="683"/>
    </location>
</feature>
<protein>
    <recommendedName>
        <fullName evidence="5">DNA cytosine methyltransferase</fullName>
    </recommendedName>
</protein>
<evidence type="ECO:0008006" key="5">
    <source>
        <dbReference type="Google" id="ProtNLM"/>
    </source>
</evidence>
<evidence type="ECO:0000313" key="4">
    <source>
        <dbReference type="Proteomes" id="UP000027981"/>
    </source>
</evidence>
<gene>
    <name evidence="3" type="ORF">PAP_09110</name>
</gene>
<evidence type="ECO:0000256" key="2">
    <source>
        <dbReference type="SAM" id="Phobius"/>
    </source>
</evidence>
<dbReference type="eggNOG" id="arCOG03270">
    <property type="taxonomic scope" value="Archaea"/>
</dbReference>
<sequence>MKKLAIMLIGLILFAVPFFPSVKSAQKPDYATLTLVELGLKDSIVFGKYEIKFADVSPDWTQAFIEIYEDGVKKANAVLSAGGEYLYPSDTNPLIRVSLEYLMSYKKTVYIEVGSPLDNKVESEKRLEEGATYTPTYLNGKVSIKLVDVTDTSATFKVTVNGISYTKTIDENDGQGFSYRINSDISYYPFVFIKVTNAVKNDYAEFDMYIPKYPTTTASIKRASSQTQEEETPTASPEIVVYNDIMYKDEILTVSYNSTTYKLRLNSVGLYSSFSLFKGNTPLETFQVKAGKSYESKKAPIEVEVPRDSYDTDYNRLTVKVWAPKEAEAQPIRREAKLKLLLDTSSKEIMLGDKLLITLRLVNEGKGKAFGLKLNPPKIEGLKQEVYPEQISVKEVDAFSEYPLVTYILTPSQVGFYPIDKFILEYYDEFGGPNNVTSEEIGQLKVYALPEIQIAPIQGYFKVNLSKEEQISVAFNISAKGENREFMFIRNATLKLELPEGLEGPNEIYIGDLRAGESMPKKAVVNVLSEGIFTVSAVLEYYDPLGNKHQEEFPNLVLINSIPPQIVEKPVKVYPEPDELPSYIKDTLSSLDNEERLALAEEIKNITQEYIPPEPAKTNWWAVFAIIFLITTIGFGVAYYNYKAKYEEVSRKLEKRKRRKGGLPKKAEEIQKTSPKSEDVTNL</sequence>
<accession>A0A075LW11</accession>
<dbReference type="OrthoDB" id="86126at2157"/>
<dbReference type="Proteomes" id="UP000027981">
    <property type="component" value="Chromosome"/>
</dbReference>
<keyword evidence="2" id="KW-0472">Membrane</keyword>
<feature type="compositionally biased region" description="Basic and acidic residues" evidence="1">
    <location>
        <begin position="665"/>
        <end position="683"/>
    </location>
</feature>
<feature type="compositionally biased region" description="Basic residues" evidence="1">
    <location>
        <begin position="653"/>
        <end position="663"/>
    </location>
</feature>
<dbReference type="HOGENOM" id="CLU_399907_0_0_2"/>
<dbReference type="AlphaFoldDB" id="A0A075LW11"/>
<dbReference type="GeneID" id="24842919"/>
<evidence type="ECO:0000256" key="1">
    <source>
        <dbReference type="SAM" id="MobiDB-lite"/>
    </source>
</evidence>
<dbReference type="EMBL" id="CP006019">
    <property type="protein sequence ID" value="AIF70202.1"/>
    <property type="molecule type" value="Genomic_DNA"/>
</dbReference>
<feature type="transmembrane region" description="Helical" evidence="2">
    <location>
        <begin position="620"/>
        <end position="642"/>
    </location>
</feature>
<proteinExistence type="predicted"/>
<dbReference type="STRING" id="1343739.PAP_09110"/>
<name>A0A075LW11_9EURY</name>
<evidence type="ECO:0000313" key="3">
    <source>
        <dbReference type="EMBL" id="AIF70202.1"/>
    </source>
</evidence>
<dbReference type="KEGG" id="ppac:PAP_09110"/>
<reference evidence="4" key="1">
    <citation type="submission" date="2013-06" db="EMBL/GenBank/DDBJ databases">
        <title>Complete Genome Sequence of Hyperthermophilic Palaeococcus pacificus DY20341T, Isolated from a Deep-Sea Hydrothermal Sediments.</title>
        <authorList>
            <person name="Zeng X."/>
            <person name="Shao Z."/>
        </authorList>
    </citation>
    <scope>NUCLEOTIDE SEQUENCE [LARGE SCALE GENOMIC DNA]</scope>
    <source>
        <strain evidence="4">DY20341</strain>
    </source>
</reference>
<organism evidence="3 4">
    <name type="scientific">Palaeococcus pacificus DY20341</name>
    <dbReference type="NCBI Taxonomy" id="1343739"/>
    <lineage>
        <taxon>Archaea</taxon>
        <taxon>Methanobacteriati</taxon>
        <taxon>Methanobacteriota</taxon>
        <taxon>Thermococci</taxon>
        <taxon>Thermococcales</taxon>
        <taxon>Thermococcaceae</taxon>
        <taxon>Palaeococcus</taxon>
    </lineage>
</organism>